<accession>A0ABM7ZIL5</accession>
<dbReference type="EMBL" id="AP025943">
    <property type="protein sequence ID" value="BDL44519.1"/>
    <property type="molecule type" value="Genomic_DNA"/>
</dbReference>
<keyword evidence="4" id="KW-1185">Reference proteome</keyword>
<evidence type="ECO:0000256" key="1">
    <source>
        <dbReference type="ARBA" id="ARBA00022676"/>
    </source>
</evidence>
<protein>
    <recommendedName>
        <fullName evidence="5">Glycosyltransferase</fullName>
    </recommendedName>
</protein>
<organism evidence="3 4">
    <name type="scientific">Akkermansia biwaensis</name>
    <dbReference type="NCBI Taxonomy" id="2946555"/>
    <lineage>
        <taxon>Bacteria</taxon>
        <taxon>Pseudomonadati</taxon>
        <taxon>Verrucomicrobiota</taxon>
        <taxon>Verrucomicrobiia</taxon>
        <taxon>Verrucomicrobiales</taxon>
        <taxon>Akkermansiaceae</taxon>
        <taxon>Akkermansia</taxon>
    </lineage>
</organism>
<dbReference type="InterPro" id="IPR004629">
    <property type="entry name" value="WecG_TagA_CpsF"/>
</dbReference>
<keyword evidence="2" id="KW-0808">Transferase</keyword>
<evidence type="ECO:0000256" key="2">
    <source>
        <dbReference type="ARBA" id="ARBA00022679"/>
    </source>
</evidence>
<dbReference type="Proteomes" id="UP001062263">
    <property type="component" value="Chromosome"/>
</dbReference>
<sequence length="378" mass="43375">METYFSIRYEFDRERVFQRMDGVLRSGGKGYICVADGHVLSEVQRNREYRKVLGGALLTICDSGWVPVYLKWLLHADRPQYCGAQIFHDVIAMKKYRMMFLGGTRDTLDALRRTLVREDPRVGYMPFEELPFCAADEFDYGAIAARINEYLPDIIWISLGAPKQEVFMNRLCPHLQRGIMVAVGAVFHFAAGGRIRRAPDWMVACKLEFLYRIFNEPRKQMKRCWKIISVLPWIFIREKQRQKAARPGDSSGWGGETPRLPCTLVSCFGQVPGHMGELLESWGREKDRKFIIISDDAGFWNLPPNARLVPMAFCELQRLVRIKLGRRHNVKAPEDLPPLLPEYPVLFEDYVGANRELEAMALEAGPGSSEPAVSSFHR</sequence>
<dbReference type="PANTHER" id="PTHR34136">
    <property type="match status" value="1"/>
</dbReference>
<reference evidence="3" key="1">
    <citation type="submission" date="2022-06" db="EMBL/GenBank/DDBJ databases">
        <title>Akkermansia biwalacus sp. nov., an anaerobic mucin-degrading bacterium isolated from human intestine.</title>
        <authorList>
            <person name="Kobayashi Y."/>
            <person name="Inoue S."/>
            <person name="Kawahara T."/>
            <person name="Kohda N."/>
        </authorList>
    </citation>
    <scope>NUCLEOTIDE SEQUENCE</scope>
    <source>
        <strain evidence="3">WON2089</strain>
    </source>
</reference>
<keyword evidence="1" id="KW-0328">Glycosyltransferase</keyword>
<gene>
    <name evidence="3" type="ORF">Abiwalacus_20930</name>
</gene>
<evidence type="ECO:0000313" key="4">
    <source>
        <dbReference type="Proteomes" id="UP001062263"/>
    </source>
</evidence>
<evidence type="ECO:0008006" key="5">
    <source>
        <dbReference type="Google" id="ProtNLM"/>
    </source>
</evidence>
<dbReference type="Pfam" id="PF03808">
    <property type="entry name" value="Glyco_tran_WecG"/>
    <property type="match status" value="1"/>
</dbReference>
<dbReference type="CDD" id="cd06533">
    <property type="entry name" value="Glyco_transf_WecG_TagA"/>
    <property type="match status" value="1"/>
</dbReference>
<dbReference type="PANTHER" id="PTHR34136:SF1">
    <property type="entry name" value="UDP-N-ACETYL-D-MANNOSAMINURONIC ACID TRANSFERASE"/>
    <property type="match status" value="1"/>
</dbReference>
<dbReference type="NCBIfam" id="TIGR00696">
    <property type="entry name" value="wecG_tagA_cpsF"/>
    <property type="match status" value="1"/>
</dbReference>
<evidence type="ECO:0000313" key="3">
    <source>
        <dbReference type="EMBL" id="BDL44519.1"/>
    </source>
</evidence>
<name>A0ABM7ZIL5_9BACT</name>
<proteinExistence type="predicted"/>